<dbReference type="InterPro" id="IPR024596">
    <property type="entry name" value="RNApol_su_b/EpuA"/>
</dbReference>
<keyword evidence="3" id="KW-0240">DNA-directed RNA polymerase</keyword>
<dbReference type="Pfam" id="PF11772">
    <property type="entry name" value="EpuA"/>
    <property type="match status" value="1"/>
</dbReference>
<feature type="transmembrane region" description="Helical" evidence="2">
    <location>
        <begin position="71"/>
        <end position="93"/>
    </location>
</feature>
<reference evidence="4" key="1">
    <citation type="journal article" date="2019" name="Int. J. Syst. Evol. Microbiol.">
        <title>The Global Catalogue of Microorganisms (GCM) 10K type strain sequencing project: providing services to taxonomists for standard genome sequencing and annotation.</title>
        <authorList>
            <consortium name="The Broad Institute Genomics Platform"/>
            <consortium name="The Broad Institute Genome Sequencing Center for Infectious Disease"/>
            <person name="Wu L."/>
            <person name="Ma J."/>
        </authorList>
    </citation>
    <scope>NUCLEOTIDE SEQUENCE [LARGE SCALE GENOMIC DNA]</scope>
    <source>
        <strain evidence="4">CCUG 42001</strain>
    </source>
</reference>
<evidence type="ECO:0000313" key="3">
    <source>
        <dbReference type="EMBL" id="MFC6386429.1"/>
    </source>
</evidence>
<keyword evidence="2" id="KW-0812">Transmembrane</keyword>
<keyword evidence="3" id="KW-0804">Transcription</keyword>
<keyword evidence="4" id="KW-1185">Reference proteome</keyword>
<dbReference type="RefSeq" id="WP_253054237.1">
    <property type="nucleotide sequence ID" value="NZ_JAMXWN010000006.1"/>
</dbReference>
<evidence type="ECO:0000256" key="1">
    <source>
        <dbReference type="SAM" id="MobiDB-lite"/>
    </source>
</evidence>
<comment type="caution">
    <text evidence="3">The sequence shown here is derived from an EMBL/GenBank/DDBJ whole genome shotgun (WGS) entry which is preliminary data.</text>
</comment>
<name>A0ABW1WFS1_9BACL</name>
<keyword evidence="2" id="KW-0472">Membrane</keyword>
<evidence type="ECO:0000313" key="4">
    <source>
        <dbReference type="Proteomes" id="UP001596267"/>
    </source>
</evidence>
<protein>
    <submittedName>
        <fullName evidence="3">DNA-directed RNA polymerase subunit beta</fullName>
    </submittedName>
</protein>
<sequence>MEKNDKRLTQNSATSEELQTRQAVRTARTEAQNAEKKAAKRKKAAPEEDSQPLFNPFFGYKKRRFPIWQRLIALISLCAIALVLGAMFGYGGLGHRSPWAVFQTATWQHIFDFLKTN</sequence>
<accession>A0ABW1WFS1</accession>
<dbReference type="GO" id="GO:0000428">
    <property type="term" value="C:DNA-directed RNA polymerase complex"/>
    <property type="evidence" value="ECO:0007669"/>
    <property type="project" value="UniProtKB-KW"/>
</dbReference>
<dbReference type="Proteomes" id="UP001596267">
    <property type="component" value="Unassembled WGS sequence"/>
</dbReference>
<keyword evidence="2" id="KW-1133">Transmembrane helix</keyword>
<evidence type="ECO:0000256" key="2">
    <source>
        <dbReference type="SAM" id="Phobius"/>
    </source>
</evidence>
<feature type="region of interest" description="Disordered" evidence="1">
    <location>
        <begin position="1"/>
        <end position="52"/>
    </location>
</feature>
<proteinExistence type="predicted"/>
<gene>
    <name evidence="3" type="ORF">ACFP7A_07435</name>
</gene>
<feature type="compositionally biased region" description="Polar residues" evidence="1">
    <location>
        <begin position="9"/>
        <end position="23"/>
    </location>
</feature>
<organism evidence="3 4">
    <name type="scientific">Sporolactobacillus kofuensis</name>
    <dbReference type="NCBI Taxonomy" id="269672"/>
    <lineage>
        <taxon>Bacteria</taxon>
        <taxon>Bacillati</taxon>
        <taxon>Bacillota</taxon>
        <taxon>Bacilli</taxon>
        <taxon>Bacillales</taxon>
        <taxon>Sporolactobacillaceae</taxon>
        <taxon>Sporolactobacillus</taxon>
    </lineage>
</organism>
<dbReference type="EMBL" id="JBHSTQ010000006">
    <property type="protein sequence ID" value="MFC6386429.1"/>
    <property type="molecule type" value="Genomic_DNA"/>
</dbReference>